<gene>
    <name evidence="2" type="ORF">CF165_09045</name>
</gene>
<dbReference type="Proteomes" id="UP000215199">
    <property type="component" value="Unassembled WGS sequence"/>
</dbReference>
<evidence type="ECO:0000259" key="1">
    <source>
        <dbReference type="Pfam" id="PF24043"/>
    </source>
</evidence>
<evidence type="ECO:0000313" key="3">
    <source>
        <dbReference type="Proteomes" id="UP000215199"/>
    </source>
</evidence>
<proteinExistence type="predicted"/>
<protein>
    <recommendedName>
        <fullName evidence="1">DUF7352 domain-containing protein</fullName>
    </recommendedName>
</protein>
<sequence>MTTIWKYPLEIADRQTLRMPAGARLLTAQLQHGHLTLWAEVDPAAEPEDRTIAIVGTGNPMPVGAAEYLATAQAWVGHLVWHVFEVFS</sequence>
<name>A0A229TFF8_9PSEU</name>
<evidence type="ECO:0000313" key="2">
    <source>
        <dbReference type="EMBL" id="OXM69644.1"/>
    </source>
</evidence>
<dbReference type="Pfam" id="PF24043">
    <property type="entry name" value="DUF7352"/>
    <property type="match status" value="1"/>
</dbReference>
<comment type="caution">
    <text evidence="2">The sequence shown here is derived from an EMBL/GenBank/DDBJ whole genome shotgun (WGS) entry which is preliminary data.</text>
</comment>
<dbReference type="InterPro" id="IPR055776">
    <property type="entry name" value="DUF7352"/>
</dbReference>
<feature type="domain" description="DUF7352" evidence="1">
    <location>
        <begin position="1"/>
        <end position="86"/>
    </location>
</feature>
<keyword evidence="3" id="KW-1185">Reference proteome</keyword>
<reference evidence="3" key="1">
    <citation type="submission" date="2017-07" db="EMBL/GenBank/DDBJ databases">
        <title>Comparative genome mining reveals phylogenetic distribution patterns of secondary metabolites in Amycolatopsis.</title>
        <authorList>
            <person name="Adamek M."/>
            <person name="Alanjary M."/>
            <person name="Sales-Ortells H."/>
            <person name="Goodfellow M."/>
            <person name="Bull A.T."/>
            <person name="Kalinowski J."/>
            <person name="Ziemert N."/>
        </authorList>
    </citation>
    <scope>NUCLEOTIDE SEQUENCE [LARGE SCALE GENOMIC DNA]</scope>
    <source>
        <strain evidence="3">H5</strain>
    </source>
</reference>
<organism evidence="2 3">
    <name type="scientific">Amycolatopsis vastitatis</name>
    <dbReference type="NCBI Taxonomy" id="1905142"/>
    <lineage>
        <taxon>Bacteria</taxon>
        <taxon>Bacillati</taxon>
        <taxon>Actinomycetota</taxon>
        <taxon>Actinomycetes</taxon>
        <taxon>Pseudonocardiales</taxon>
        <taxon>Pseudonocardiaceae</taxon>
        <taxon>Amycolatopsis</taxon>
    </lineage>
</organism>
<dbReference type="RefSeq" id="WP_093946969.1">
    <property type="nucleotide sequence ID" value="NZ_NMUL01000007.1"/>
</dbReference>
<dbReference type="AlphaFoldDB" id="A0A229TFF8"/>
<accession>A0A229TFF8</accession>
<dbReference type="OrthoDB" id="5190308at2"/>
<dbReference type="EMBL" id="NMUL01000007">
    <property type="protein sequence ID" value="OXM69644.1"/>
    <property type="molecule type" value="Genomic_DNA"/>
</dbReference>